<dbReference type="InterPro" id="IPR003838">
    <property type="entry name" value="ABC3_permease_C"/>
</dbReference>
<evidence type="ECO:0000259" key="8">
    <source>
        <dbReference type="Pfam" id="PF02687"/>
    </source>
</evidence>
<comment type="caution">
    <text evidence="10">The sequence shown here is derived from an EMBL/GenBank/DDBJ whole genome shotgun (WGS) entry which is preliminary data.</text>
</comment>
<evidence type="ECO:0000256" key="2">
    <source>
        <dbReference type="ARBA" id="ARBA00005236"/>
    </source>
</evidence>
<comment type="subcellular location">
    <subcellularLocation>
        <location evidence="1">Cell membrane</location>
        <topology evidence="1">Multi-pass membrane protein</topology>
    </subcellularLocation>
</comment>
<evidence type="ECO:0000259" key="9">
    <source>
        <dbReference type="Pfam" id="PF12704"/>
    </source>
</evidence>
<dbReference type="Pfam" id="PF12704">
    <property type="entry name" value="MacB_PCD"/>
    <property type="match status" value="1"/>
</dbReference>
<evidence type="ECO:0000256" key="1">
    <source>
        <dbReference type="ARBA" id="ARBA00004651"/>
    </source>
</evidence>
<feature type="transmembrane region" description="Helical" evidence="7">
    <location>
        <begin position="329"/>
        <end position="356"/>
    </location>
</feature>
<evidence type="ECO:0000313" key="11">
    <source>
        <dbReference type="Proteomes" id="UP000650081"/>
    </source>
</evidence>
<proteinExistence type="inferred from homology"/>
<feature type="transmembrane region" description="Helical" evidence="7">
    <location>
        <begin position="281"/>
        <end position="308"/>
    </location>
</feature>
<feature type="domain" description="MacB-like periplasmic core" evidence="9">
    <location>
        <begin position="25"/>
        <end position="254"/>
    </location>
</feature>
<sequence>MNLPARMAWRYLFARKSTNAINIITIIATCGVAIGAAALVLLLSVFNGFEDLFLGLFNNLNPDVRITAARGKTFEVNDELLKGLYALDGVHNISQTLEETAIFSYDGKQSAGRVKGVDAAYPLINGIDSLVRDGNYELDLPDRKILGAVVGNQLSIVLGIDPLNNFVPLTIFMSRPKPRGGGGFLVTGRSSYLRRDFQPTGIIRSQEAFENQAVLIKLSEARSLLSVGDSTVSSLEISLHPGFRNKDTYQRIQAYVGDDYVIKDRYQQENSILKLMRVEKWVGFAIVCLMMILISFNLIGALWMIVLEKRRDISILRSLGMTAADVRGVFLRVGLLLCGIGLLLGYLLATSLYLLQKTFGLISLPGAFLEAYPISFRWYDFPIVAVTVLFIGLLASILPAERAGKTAAVVPEE</sequence>
<dbReference type="PANTHER" id="PTHR30489">
    <property type="entry name" value="LIPOPROTEIN-RELEASING SYSTEM TRANSMEMBRANE PROTEIN LOLE"/>
    <property type="match status" value="1"/>
</dbReference>
<evidence type="ECO:0000256" key="4">
    <source>
        <dbReference type="ARBA" id="ARBA00022692"/>
    </source>
</evidence>
<reference evidence="10" key="1">
    <citation type="submission" date="2020-08" db="EMBL/GenBank/DDBJ databases">
        <title>Lewinella bacteria from marine environments.</title>
        <authorList>
            <person name="Zhong Y."/>
        </authorList>
    </citation>
    <scope>NUCLEOTIDE SEQUENCE</scope>
    <source>
        <strain evidence="10">KCTC 42187</strain>
    </source>
</reference>
<keyword evidence="11" id="KW-1185">Reference proteome</keyword>
<keyword evidence="5 7" id="KW-1133">Transmembrane helix</keyword>
<feature type="transmembrane region" description="Helical" evidence="7">
    <location>
        <begin position="21"/>
        <end position="46"/>
    </location>
</feature>
<accession>A0A923PLK7</accession>
<dbReference type="EMBL" id="JACSIT010000141">
    <property type="protein sequence ID" value="MBC6995654.1"/>
    <property type="molecule type" value="Genomic_DNA"/>
</dbReference>
<dbReference type="RefSeq" id="WP_187467682.1">
    <property type="nucleotide sequence ID" value="NZ_JACSIT010000141.1"/>
</dbReference>
<dbReference type="InterPro" id="IPR025857">
    <property type="entry name" value="MacB_PCD"/>
</dbReference>
<dbReference type="GO" id="GO:0044874">
    <property type="term" value="P:lipoprotein localization to outer membrane"/>
    <property type="evidence" value="ECO:0007669"/>
    <property type="project" value="TreeGrafter"/>
</dbReference>
<keyword evidence="6 7" id="KW-0472">Membrane</keyword>
<evidence type="ECO:0000256" key="7">
    <source>
        <dbReference type="SAM" id="Phobius"/>
    </source>
</evidence>
<dbReference type="GO" id="GO:0098797">
    <property type="term" value="C:plasma membrane protein complex"/>
    <property type="evidence" value="ECO:0007669"/>
    <property type="project" value="TreeGrafter"/>
</dbReference>
<organism evidence="10 11">
    <name type="scientific">Neolewinella lacunae</name>
    <dbReference type="NCBI Taxonomy" id="1517758"/>
    <lineage>
        <taxon>Bacteria</taxon>
        <taxon>Pseudomonadati</taxon>
        <taxon>Bacteroidota</taxon>
        <taxon>Saprospiria</taxon>
        <taxon>Saprospirales</taxon>
        <taxon>Lewinellaceae</taxon>
        <taxon>Neolewinella</taxon>
    </lineage>
</organism>
<evidence type="ECO:0000256" key="3">
    <source>
        <dbReference type="ARBA" id="ARBA00022475"/>
    </source>
</evidence>
<dbReference type="PANTHER" id="PTHR30489:SF0">
    <property type="entry name" value="LIPOPROTEIN-RELEASING SYSTEM TRANSMEMBRANE PROTEIN LOLE"/>
    <property type="match status" value="1"/>
</dbReference>
<dbReference type="InterPro" id="IPR051447">
    <property type="entry name" value="Lipoprotein-release_system"/>
</dbReference>
<evidence type="ECO:0000313" key="10">
    <source>
        <dbReference type="EMBL" id="MBC6995654.1"/>
    </source>
</evidence>
<keyword evidence="4 7" id="KW-0812">Transmembrane</keyword>
<dbReference type="Proteomes" id="UP000650081">
    <property type="component" value="Unassembled WGS sequence"/>
</dbReference>
<dbReference type="AlphaFoldDB" id="A0A923PLK7"/>
<protein>
    <submittedName>
        <fullName evidence="10">ABC transporter permease</fullName>
    </submittedName>
</protein>
<evidence type="ECO:0000256" key="5">
    <source>
        <dbReference type="ARBA" id="ARBA00022989"/>
    </source>
</evidence>
<name>A0A923PLK7_9BACT</name>
<feature type="domain" description="ABC3 transporter permease C-terminal" evidence="8">
    <location>
        <begin position="285"/>
        <end position="406"/>
    </location>
</feature>
<feature type="transmembrane region" description="Helical" evidence="7">
    <location>
        <begin position="376"/>
        <end position="398"/>
    </location>
</feature>
<dbReference type="Pfam" id="PF02687">
    <property type="entry name" value="FtsX"/>
    <property type="match status" value="1"/>
</dbReference>
<gene>
    <name evidence="10" type="ORF">H9S92_15915</name>
</gene>
<comment type="similarity">
    <text evidence="2">Belongs to the ABC-4 integral membrane protein family. LolC/E subfamily.</text>
</comment>
<keyword evidence="3" id="KW-1003">Cell membrane</keyword>
<evidence type="ECO:0000256" key="6">
    <source>
        <dbReference type="ARBA" id="ARBA00023136"/>
    </source>
</evidence>